<gene>
    <name evidence="1" type="ORF">LCGC14_2831560</name>
</gene>
<evidence type="ECO:0000313" key="1">
    <source>
        <dbReference type="EMBL" id="KKK79631.1"/>
    </source>
</evidence>
<proteinExistence type="predicted"/>
<dbReference type="EMBL" id="LAZR01053940">
    <property type="protein sequence ID" value="KKK79631.1"/>
    <property type="molecule type" value="Genomic_DNA"/>
</dbReference>
<organism evidence="1">
    <name type="scientific">marine sediment metagenome</name>
    <dbReference type="NCBI Taxonomy" id="412755"/>
    <lineage>
        <taxon>unclassified sequences</taxon>
        <taxon>metagenomes</taxon>
        <taxon>ecological metagenomes</taxon>
    </lineage>
</organism>
<accession>A0A0F9B4V5</accession>
<reference evidence="1" key="1">
    <citation type="journal article" date="2015" name="Nature">
        <title>Complex archaea that bridge the gap between prokaryotes and eukaryotes.</title>
        <authorList>
            <person name="Spang A."/>
            <person name="Saw J.H."/>
            <person name="Jorgensen S.L."/>
            <person name="Zaremba-Niedzwiedzka K."/>
            <person name="Martijn J."/>
            <person name="Lind A.E."/>
            <person name="van Eijk R."/>
            <person name="Schleper C."/>
            <person name="Guy L."/>
            <person name="Ettema T.J."/>
        </authorList>
    </citation>
    <scope>NUCLEOTIDE SEQUENCE</scope>
</reference>
<feature type="non-terminal residue" evidence="1">
    <location>
        <position position="356"/>
    </location>
</feature>
<protein>
    <submittedName>
        <fullName evidence="1">Uncharacterized protein</fullName>
    </submittedName>
</protein>
<name>A0A0F9B4V5_9ZZZZ</name>
<dbReference type="AlphaFoldDB" id="A0A0F9B4V5"/>
<comment type="caution">
    <text evidence="1">The sequence shown here is derived from an EMBL/GenBank/DDBJ whole genome shotgun (WGS) entry which is preliminary data.</text>
</comment>
<sequence length="356" mass="41118">MKENFEIPYSNKEYLIGKIEKLNKKARKLDCEEMILTFGKKRTVDISLSLEIERLRSFVEVELNYEIPIIDGWEFISKFDIYQIADKDPVVMTSTNPDKILPEKFHNKKSIFCDHCGHNRYRVKSYLLRNVDSGEYKEVGSGCVKDFFGHNPKNLIWLAGYDFGSLIDNVNDFESSRGKGFDGYGLFTVLKYSSAVIKGFGWISKSKAYEKMTGSTADIVDINLWPKESTDKNIIFTPGEEDEKLAREVINFFKTFKNEGNNEYFENIKKLTEIEFVPNKHFGLAVSIIPAYNNILNKLRKEKEKENLPSSNWIGKVGEKTERKVKCIYTNTFHNDYGYGGSTLFAIFKDESENIL</sequence>